<dbReference type="SUPFAM" id="SSF56281">
    <property type="entry name" value="Metallo-hydrolase/oxidoreductase"/>
    <property type="match status" value="1"/>
</dbReference>
<dbReference type="Proteomes" id="UP001239445">
    <property type="component" value="Unassembled WGS sequence"/>
</dbReference>
<dbReference type="PANTHER" id="PTHR33835:SF1">
    <property type="entry name" value="METALLO-BETA-LACTAMASE DOMAIN-CONTAINING PROTEIN"/>
    <property type="match status" value="1"/>
</dbReference>
<proteinExistence type="predicted"/>
<evidence type="ECO:0008006" key="3">
    <source>
        <dbReference type="Google" id="ProtNLM"/>
    </source>
</evidence>
<reference evidence="1" key="1">
    <citation type="submission" date="2023-06" db="EMBL/GenBank/DDBJ databases">
        <title>Genome-scale phylogeny and comparative genomics of the fungal order Sordariales.</title>
        <authorList>
            <consortium name="Lawrence Berkeley National Laboratory"/>
            <person name="Hensen N."/>
            <person name="Bonometti L."/>
            <person name="Westerberg I."/>
            <person name="Brannstrom I.O."/>
            <person name="Guillou S."/>
            <person name="Cros-Aarteil S."/>
            <person name="Calhoun S."/>
            <person name="Haridas S."/>
            <person name="Kuo A."/>
            <person name="Mondo S."/>
            <person name="Pangilinan J."/>
            <person name="Riley R."/>
            <person name="Labutti K."/>
            <person name="Andreopoulos B."/>
            <person name="Lipzen A."/>
            <person name="Chen C."/>
            <person name="Yanf M."/>
            <person name="Daum C."/>
            <person name="Ng V."/>
            <person name="Clum A."/>
            <person name="Steindorff A."/>
            <person name="Ohm R."/>
            <person name="Martin F."/>
            <person name="Silar P."/>
            <person name="Natvig D."/>
            <person name="Lalanne C."/>
            <person name="Gautier V."/>
            <person name="Ament-Velasquez S.L."/>
            <person name="Kruys A."/>
            <person name="Hutchinson M.I."/>
            <person name="Powell A.J."/>
            <person name="Barry K."/>
            <person name="Miller A.N."/>
            <person name="Grigoriev I.V."/>
            <person name="Debuchy R."/>
            <person name="Gladieux P."/>
            <person name="Thoren M.H."/>
            <person name="Johannesson H."/>
        </authorList>
    </citation>
    <scope>NUCLEOTIDE SEQUENCE</scope>
    <source>
        <strain evidence="1">PSN4</strain>
    </source>
</reference>
<dbReference type="InterPro" id="IPR025638">
    <property type="entry name" value="DUF4336"/>
</dbReference>
<dbReference type="EMBL" id="MU839839">
    <property type="protein sequence ID" value="KAK1752820.1"/>
    <property type="molecule type" value="Genomic_DNA"/>
</dbReference>
<keyword evidence="2" id="KW-1185">Reference proteome</keyword>
<name>A0AAJ0F955_9PEZI</name>
<dbReference type="PANTHER" id="PTHR33835">
    <property type="entry name" value="YALI0C07656P"/>
    <property type="match status" value="1"/>
</dbReference>
<protein>
    <recommendedName>
        <fullName evidence="3">DUF4336 domain-containing protein</fullName>
    </recommendedName>
</protein>
<organism evidence="1 2">
    <name type="scientific">Echria macrotheca</name>
    <dbReference type="NCBI Taxonomy" id="438768"/>
    <lineage>
        <taxon>Eukaryota</taxon>
        <taxon>Fungi</taxon>
        <taxon>Dikarya</taxon>
        <taxon>Ascomycota</taxon>
        <taxon>Pezizomycotina</taxon>
        <taxon>Sordariomycetes</taxon>
        <taxon>Sordariomycetidae</taxon>
        <taxon>Sordariales</taxon>
        <taxon>Schizotheciaceae</taxon>
        <taxon>Echria</taxon>
    </lineage>
</organism>
<dbReference type="Pfam" id="PF14234">
    <property type="entry name" value="DUF4336"/>
    <property type="match status" value="1"/>
</dbReference>
<dbReference type="AlphaFoldDB" id="A0AAJ0F955"/>
<gene>
    <name evidence="1" type="ORF">QBC47DRAFT_389306</name>
</gene>
<dbReference type="InterPro" id="IPR036866">
    <property type="entry name" value="RibonucZ/Hydroxyglut_hydro"/>
</dbReference>
<evidence type="ECO:0000313" key="1">
    <source>
        <dbReference type="EMBL" id="KAK1752820.1"/>
    </source>
</evidence>
<accession>A0AAJ0F955</accession>
<comment type="caution">
    <text evidence="1">The sequence shown here is derived from an EMBL/GenBank/DDBJ whole genome shotgun (WGS) entry which is preliminary data.</text>
</comment>
<evidence type="ECO:0000313" key="2">
    <source>
        <dbReference type="Proteomes" id="UP001239445"/>
    </source>
</evidence>
<sequence>MSLDPSTVVIRDITPDITTFSIPYSLGPIRAGGRATTVRLPSGNIAVFSPTPLTPATVEKLASLGNQVAYIIAPNFEHHLNISAWSTQFPTAVVIGVEGLPEKRDKNDATRGITFGRVFTAENKRTLSISPEFDDVFHYEYVEAAKNKELVFVHKPSGTLIAADILFNLPATEQYSLTETDPQRGIVGMAVAKAFNAAEGMSLTWQKRNLWYVVARKDRAGFGESMKRVLGWQFDRVIPCHGDTIETGGKKVLEELTSWFVEGKQGKLAATAELGGYIGEDCL</sequence>